<sequence length="61" mass="6675">ELARRLPQFQLVPSSELFGATGTLRATPDGRIQRTLPWARFVDGVPQPVLSPGAFGDERTP</sequence>
<dbReference type="RefSeq" id="WP_182110779.1">
    <property type="nucleotide sequence ID" value="NZ_JACFYF010000183.1"/>
</dbReference>
<feature type="non-terminal residue" evidence="1">
    <location>
        <position position="1"/>
    </location>
</feature>
<proteinExistence type="predicted"/>
<dbReference type="SUPFAM" id="SSF53822">
    <property type="entry name" value="Periplasmic binding protein-like I"/>
    <property type="match status" value="1"/>
</dbReference>
<organism evidence="1 2">
    <name type="scientific">Vibrio marinisediminis</name>
    <dbReference type="NCBI Taxonomy" id="2758441"/>
    <lineage>
        <taxon>Bacteria</taxon>
        <taxon>Pseudomonadati</taxon>
        <taxon>Pseudomonadota</taxon>
        <taxon>Gammaproteobacteria</taxon>
        <taxon>Vibrionales</taxon>
        <taxon>Vibrionaceae</taxon>
        <taxon>Vibrio</taxon>
    </lineage>
</organism>
<reference evidence="1 2" key="1">
    <citation type="submission" date="2020-07" db="EMBL/GenBank/DDBJ databases">
        <title>Vibrio marinisediminis sp. nov., isolated from marine sediment.</title>
        <authorList>
            <person name="Ji X."/>
        </authorList>
    </citation>
    <scope>NUCLEOTIDE SEQUENCE [LARGE SCALE GENOMIC DNA]</scope>
    <source>
        <strain evidence="1 2">404</strain>
    </source>
</reference>
<dbReference type="Proteomes" id="UP000571701">
    <property type="component" value="Unassembled WGS sequence"/>
</dbReference>
<dbReference type="EMBL" id="JACFYF010000183">
    <property type="protein sequence ID" value="MBA5764799.1"/>
    <property type="molecule type" value="Genomic_DNA"/>
</dbReference>
<dbReference type="AlphaFoldDB" id="A0A7W2IVT8"/>
<protein>
    <submittedName>
        <fullName evidence="1">Penicillin-binding protein activator</fullName>
    </submittedName>
</protein>
<evidence type="ECO:0000313" key="2">
    <source>
        <dbReference type="Proteomes" id="UP000571701"/>
    </source>
</evidence>
<accession>A0A7W2IVT8</accession>
<name>A0A7W2IVT8_9VIBR</name>
<gene>
    <name evidence="1" type="ORF">H2O73_20845</name>
</gene>
<keyword evidence="2" id="KW-1185">Reference proteome</keyword>
<comment type="caution">
    <text evidence="1">The sequence shown here is derived from an EMBL/GenBank/DDBJ whole genome shotgun (WGS) entry which is preliminary data.</text>
</comment>
<evidence type="ECO:0000313" key="1">
    <source>
        <dbReference type="EMBL" id="MBA5764799.1"/>
    </source>
</evidence>
<dbReference type="InterPro" id="IPR028082">
    <property type="entry name" value="Peripla_BP_I"/>
</dbReference>
<dbReference type="Gene3D" id="3.40.50.2300">
    <property type="match status" value="1"/>
</dbReference>